<dbReference type="AlphaFoldDB" id="A0A6C0CKA1"/>
<reference evidence="1" key="1">
    <citation type="journal article" date="2020" name="Nature">
        <title>Giant virus diversity and host interactions through global metagenomics.</title>
        <authorList>
            <person name="Schulz F."/>
            <person name="Roux S."/>
            <person name="Paez-Espino D."/>
            <person name="Jungbluth S."/>
            <person name="Walsh D.A."/>
            <person name="Denef V.J."/>
            <person name="McMahon K.D."/>
            <person name="Konstantinidis K.T."/>
            <person name="Eloe-Fadrosh E.A."/>
            <person name="Kyrpides N.C."/>
            <person name="Woyke T."/>
        </authorList>
    </citation>
    <scope>NUCLEOTIDE SEQUENCE</scope>
    <source>
        <strain evidence="1">GVMAG-M-3300021343-4</strain>
    </source>
</reference>
<dbReference type="EMBL" id="MN739435">
    <property type="protein sequence ID" value="QHT04637.1"/>
    <property type="molecule type" value="Genomic_DNA"/>
</dbReference>
<organism evidence="1">
    <name type="scientific">viral metagenome</name>
    <dbReference type="NCBI Taxonomy" id="1070528"/>
    <lineage>
        <taxon>unclassified sequences</taxon>
        <taxon>metagenomes</taxon>
        <taxon>organismal metagenomes</taxon>
    </lineage>
</organism>
<name>A0A6C0CKA1_9ZZZZ</name>
<proteinExistence type="predicted"/>
<protein>
    <submittedName>
        <fullName evidence="1">Uncharacterized protein</fullName>
    </submittedName>
</protein>
<evidence type="ECO:0000313" key="1">
    <source>
        <dbReference type="EMBL" id="QHT04637.1"/>
    </source>
</evidence>
<sequence>MPYHNHVRTLSEFFKYSMYDNMNYVMVDEKLCERFVNTIMFHYLQHVKS</sequence>
<accession>A0A6C0CKA1</accession>